<keyword evidence="6" id="KW-0472">Membrane</keyword>
<dbReference type="RefSeq" id="WP_133819046.1">
    <property type="nucleotide sequence ID" value="NZ_SNZH01000007.1"/>
</dbReference>
<dbReference type="PROSITE" id="PS00107">
    <property type="entry name" value="PROTEIN_KINASE_ATP"/>
    <property type="match status" value="1"/>
</dbReference>
<dbReference type="EMBL" id="SNZH01000007">
    <property type="protein sequence ID" value="TDR43132.1"/>
    <property type="molecule type" value="Genomic_DNA"/>
</dbReference>
<dbReference type="InterPro" id="IPR000719">
    <property type="entry name" value="Prot_kinase_dom"/>
</dbReference>
<dbReference type="SMART" id="SM00220">
    <property type="entry name" value="S_TKc"/>
    <property type="match status" value="1"/>
</dbReference>
<comment type="caution">
    <text evidence="8">The sequence shown here is derived from an EMBL/GenBank/DDBJ whole genome shotgun (WGS) entry which is preliminary data.</text>
</comment>
<keyword evidence="2 5" id="KW-0547">Nucleotide-binding</keyword>
<dbReference type="InterPro" id="IPR011990">
    <property type="entry name" value="TPR-like_helical_dom_sf"/>
</dbReference>
<dbReference type="Proteomes" id="UP000295293">
    <property type="component" value="Unassembled WGS sequence"/>
</dbReference>
<dbReference type="Gene3D" id="1.10.510.10">
    <property type="entry name" value="Transferase(Phosphotransferase) domain 1"/>
    <property type="match status" value="1"/>
</dbReference>
<dbReference type="Gene3D" id="3.30.200.20">
    <property type="entry name" value="Phosphorylase Kinase, domain 1"/>
    <property type="match status" value="1"/>
</dbReference>
<dbReference type="InterPro" id="IPR008271">
    <property type="entry name" value="Ser/Thr_kinase_AS"/>
</dbReference>
<dbReference type="SUPFAM" id="SSF48452">
    <property type="entry name" value="TPR-like"/>
    <property type="match status" value="2"/>
</dbReference>
<dbReference type="PANTHER" id="PTHR43289">
    <property type="entry name" value="MITOGEN-ACTIVATED PROTEIN KINASE KINASE KINASE 20-RELATED"/>
    <property type="match status" value="1"/>
</dbReference>
<dbReference type="GO" id="GO:0005524">
    <property type="term" value="F:ATP binding"/>
    <property type="evidence" value="ECO:0007669"/>
    <property type="project" value="UniProtKB-UniRule"/>
</dbReference>
<organism evidence="8 9">
    <name type="scientific">Tahibacter aquaticus</name>
    <dbReference type="NCBI Taxonomy" id="520092"/>
    <lineage>
        <taxon>Bacteria</taxon>
        <taxon>Pseudomonadati</taxon>
        <taxon>Pseudomonadota</taxon>
        <taxon>Gammaproteobacteria</taxon>
        <taxon>Lysobacterales</taxon>
        <taxon>Rhodanobacteraceae</taxon>
        <taxon>Tahibacter</taxon>
    </lineage>
</organism>
<keyword evidence="3 8" id="KW-0418">Kinase</keyword>
<dbReference type="InterPro" id="IPR011009">
    <property type="entry name" value="Kinase-like_dom_sf"/>
</dbReference>
<evidence type="ECO:0000256" key="3">
    <source>
        <dbReference type="ARBA" id="ARBA00022777"/>
    </source>
</evidence>
<name>A0A4R6YWW0_9GAMM</name>
<feature type="transmembrane region" description="Helical" evidence="6">
    <location>
        <begin position="343"/>
        <end position="362"/>
    </location>
</feature>
<evidence type="ECO:0000313" key="9">
    <source>
        <dbReference type="Proteomes" id="UP000295293"/>
    </source>
</evidence>
<evidence type="ECO:0000256" key="6">
    <source>
        <dbReference type="SAM" id="Phobius"/>
    </source>
</evidence>
<protein>
    <submittedName>
        <fullName evidence="8">Serine/threonine-protein kinase</fullName>
    </submittedName>
</protein>
<keyword evidence="6" id="KW-0812">Transmembrane</keyword>
<gene>
    <name evidence="8" type="ORF">DFR29_107140</name>
</gene>
<evidence type="ECO:0000313" key="8">
    <source>
        <dbReference type="EMBL" id="TDR43132.1"/>
    </source>
</evidence>
<sequence>MAADAVALAALDELLLLGAPERAAALQRWRREQGDEFHEFLLRLLAADSDASDPLAVVVGDAMRTLDLPAQPLQLGAYRLLQEIGSGGMGTVFLAERSDGAYAQQVAIKLLRGFPTRDGMRRLRQERQILATLDHPCIARLLDGGETPAGQPWLALEYVAGLPLGEWVAQHSPSRGQRLQLFEHVLAAVQHAHQRLVVHRDLKPANILVRSDGMPRLLDFGIAKLVEGDDGTRDTSTRVMTPAWASPEQQAGRPITTASDIYTLGLLLRDLLLGADARGGTTALDAELRGVVARATATDPALRYASAEAFAEDLARYRSGRPLRASADTPLYRLRKFLHRHRLGVAMAAAALVLAGMFVWRLDAERRRAVVAEANAANALAQARRESARAVAVNDFLVSLFGQADPANNRGAKPDARTLLEQGAARIETELKDQPEIRAALQQTLALAMRGLGEHERAEHLIQASIAATSGDSFDIGRLRADRIALLASIRARSGNRSGALEAADQALVLLDRIGDEDAERRVELENTRAMALKWLDRTDEAALALERVLALLPRLGSREAEHRAYATDNLAHVREAQGRWDDAQQTAFAAAAAFRALRGNDSHPEPQAVSAYAASLLLMRGEAAAARGLYEKVLSEQRKLFEASDRRLTNTETGLARSLLRLGDAAAAKPLLDTALARCEKSFGDHVRCPLTLQIMGEWNNAYGDRALALTQLAEAVALREDDKEIPERSRWSARLALAVAECRGGEKAAAKSVATALAALLADMHVAPGDKRHFEHQAQACSDRH</sequence>
<dbReference type="PROSITE" id="PS50011">
    <property type="entry name" value="PROTEIN_KINASE_DOM"/>
    <property type="match status" value="1"/>
</dbReference>
<keyword evidence="9" id="KW-1185">Reference proteome</keyword>
<dbReference type="CDD" id="cd14014">
    <property type="entry name" value="STKc_PknB_like"/>
    <property type="match status" value="1"/>
</dbReference>
<accession>A0A4R6YWW0</accession>
<dbReference type="PANTHER" id="PTHR43289:SF34">
    <property type="entry name" value="SERINE_THREONINE-PROTEIN KINASE YBDM-RELATED"/>
    <property type="match status" value="1"/>
</dbReference>
<dbReference type="Pfam" id="PF00069">
    <property type="entry name" value="Pkinase"/>
    <property type="match status" value="1"/>
</dbReference>
<evidence type="ECO:0000256" key="2">
    <source>
        <dbReference type="ARBA" id="ARBA00022741"/>
    </source>
</evidence>
<proteinExistence type="predicted"/>
<dbReference type="Pfam" id="PF13424">
    <property type="entry name" value="TPR_12"/>
    <property type="match status" value="1"/>
</dbReference>
<dbReference type="AlphaFoldDB" id="A0A4R6YWW0"/>
<reference evidence="8 9" key="1">
    <citation type="submission" date="2019-03" db="EMBL/GenBank/DDBJ databases">
        <title>Genomic Encyclopedia of Type Strains, Phase IV (KMG-IV): sequencing the most valuable type-strain genomes for metagenomic binning, comparative biology and taxonomic classification.</title>
        <authorList>
            <person name="Goeker M."/>
        </authorList>
    </citation>
    <scope>NUCLEOTIDE SEQUENCE [LARGE SCALE GENOMIC DNA]</scope>
    <source>
        <strain evidence="8 9">DSM 21667</strain>
    </source>
</reference>
<keyword evidence="6" id="KW-1133">Transmembrane helix</keyword>
<dbReference type="GO" id="GO:0004674">
    <property type="term" value="F:protein serine/threonine kinase activity"/>
    <property type="evidence" value="ECO:0007669"/>
    <property type="project" value="TreeGrafter"/>
</dbReference>
<evidence type="ECO:0000256" key="1">
    <source>
        <dbReference type="ARBA" id="ARBA00022679"/>
    </source>
</evidence>
<dbReference type="SUPFAM" id="SSF56112">
    <property type="entry name" value="Protein kinase-like (PK-like)"/>
    <property type="match status" value="1"/>
</dbReference>
<feature type="binding site" evidence="5">
    <location>
        <position position="109"/>
    </location>
    <ligand>
        <name>ATP</name>
        <dbReference type="ChEBI" id="CHEBI:30616"/>
    </ligand>
</feature>
<dbReference type="OrthoDB" id="9783151at2"/>
<evidence type="ECO:0000256" key="4">
    <source>
        <dbReference type="ARBA" id="ARBA00022840"/>
    </source>
</evidence>
<dbReference type="Gene3D" id="1.25.40.10">
    <property type="entry name" value="Tetratricopeptide repeat domain"/>
    <property type="match status" value="2"/>
</dbReference>
<dbReference type="PROSITE" id="PS00108">
    <property type="entry name" value="PROTEIN_KINASE_ST"/>
    <property type="match status" value="1"/>
</dbReference>
<keyword evidence="1" id="KW-0808">Transferase</keyword>
<feature type="domain" description="Protein kinase" evidence="7">
    <location>
        <begin position="78"/>
        <end position="458"/>
    </location>
</feature>
<dbReference type="InterPro" id="IPR017441">
    <property type="entry name" value="Protein_kinase_ATP_BS"/>
</dbReference>
<keyword evidence="4 5" id="KW-0067">ATP-binding</keyword>
<evidence type="ECO:0000259" key="7">
    <source>
        <dbReference type="PROSITE" id="PS50011"/>
    </source>
</evidence>
<evidence type="ECO:0000256" key="5">
    <source>
        <dbReference type="PROSITE-ProRule" id="PRU10141"/>
    </source>
</evidence>